<dbReference type="InterPro" id="IPR050792">
    <property type="entry name" value="ADP-ribosylglycohydrolase"/>
</dbReference>
<dbReference type="RefSeq" id="WP_326014944.1">
    <property type="nucleotide sequence ID" value="NZ_JAOZYC010000044.1"/>
</dbReference>
<sequence length="343" mass="35420">MSTPNKRPATGALIGSALGDAMGQPTEFLTSVTRIEAEFGPWRGMRLPVRHDGVALVTDDTEMTLAVARALRKAQETGGLSRPEPVTGALIEHFSAWLDHPGIAPGNTCMTACRALRKGTPWAQATLPNSKGCGATMRVAPVALIPGPAPHHRALLAQLQSALTHGHPTALAASDLTAYAIRLLAHGTAPALLPELLLAYARASVLTPPPGWGQWLGDLAPQGAAYVDGGWQECISVLERLAAAAAPGGVDPEADPCLATGAGWIAEEALATGLLCFLLFPDDPVTAVRRAACTSGDSDSIAALAGAFAGAYHGIAGWPPEWISQVEHSTELLALGGAWDEGA</sequence>
<gene>
    <name evidence="1" type="ORF">OKJ99_07145</name>
</gene>
<keyword evidence="2" id="KW-1185">Reference proteome</keyword>
<dbReference type="SUPFAM" id="SSF101478">
    <property type="entry name" value="ADP-ribosylglycohydrolase"/>
    <property type="match status" value="1"/>
</dbReference>
<evidence type="ECO:0000313" key="2">
    <source>
        <dbReference type="Proteomes" id="UP001354931"/>
    </source>
</evidence>
<dbReference type="PANTHER" id="PTHR16222:SF12">
    <property type="entry name" value="ADP-RIBOSYLGLYCOHYDROLASE-RELATED"/>
    <property type="match status" value="1"/>
</dbReference>
<dbReference type="InterPro" id="IPR036705">
    <property type="entry name" value="Ribosyl_crysJ1_sf"/>
</dbReference>
<evidence type="ECO:0000313" key="1">
    <source>
        <dbReference type="EMBL" id="MEB8337291.1"/>
    </source>
</evidence>
<proteinExistence type="predicted"/>
<protein>
    <submittedName>
        <fullName evidence="1">ADP-ribosylglycohydrolase family protein</fullName>
    </submittedName>
</protein>
<name>A0ABU6F318_9ACTN</name>
<dbReference type="Pfam" id="PF03747">
    <property type="entry name" value="ADP_ribosyl_GH"/>
    <property type="match status" value="1"/>
</dbReference>
<comment type="caution">
    <text evidence="1">The sequence shown here is derived from an EMBL/GenBank/DDBJ whole genome shotgun (WGS) entry which is preliminary data.</text>
</comment>
<reference evidence="1 2" key="1">
    <citation type="submission" date="2022-10" db="EMBL/GenBank/DDBJ databases">
        <authorList>
            <person name="Xie J."/>
            <person name="Shen N."/>
        </authorList>
    </citation>
    <scope>NUCLEOTIDE SEQUENCE [LARGE SCALE GENOMIC DNA]</scope>
    <source>
        <strain evidence="1 2">YIM65594</strain>
    </source>
</reference>
<dbReference type="PANTHER" id="PTHR16222">
    <property type="entry name" value="ADP-RIBOSYLGLYCOHYDROLASE"/>
    <property type="match status" value="1"/>
</dbReference>
<organism evidence="1 2">
    <name type="scientific">Streptomyces endophyticus</name>
    <dbReference type="NCBI Taxonomy" id="714166"/>
    <lineage>
        <taxon>Bacteria</taxon>
        <taxon>Bacillati</taxon>
        <taxon>Actinomycetota</taxon>
        <taxon>Actinomycetes</taxon>
        <taxon>Kitasatosporales</taxon>
        <taxon>Streptomycetaceae</taxon>
        <taxon>Streptomyces</taxon>
    </lineage>
</organism>
<dbReference type="EMBL" id="JAOZYC010000044">
    <property type="protein sequence ID" value="MEB8337291.1"/>
    <property type="molecule type" value="Genomic_DNA"/>
</dbReference>
<dbReference type="Proteomes" id="UP001354931">
    <property type="component" value="Unassembled WGS sequence"/>
</dbReference>
<accession>A0ABU6F318</accession>
<dbReference type="Gene3D" id="1.10.4080.10">
    <property type="entry name" value="ADP-ribosylation/Crystallin J1"/>
    <property type="match status" value="1"/>
</dbReference>
<dbReference type="InterPro" id="IPR005502">
    <property type="entry name" value="Ribosyl_crysJ1"/>
</dbReference>